<protein>
    <submittedName>
        <fullName evidence="2">Glycerophosphodiester phosphodiesterase family protein</fullName>
    </submittedName>
</protein>
<evidence type="ECO:0000259" key="1">
    <source>
        <dbReference type="PROSITE" id="PS51704"/>
    </source>
</evidence>
<organism evidence="2 3">
    <name type="scientific">Gemmata palustris</name>
    <dbReference type="NCBI Taxonomy" id="2822762"/>
    <lineage>
        <taxon>Bacteria</taxon>
        <taxon>Pseudomonadati</taxon>
        <taxon>Planctomycetota</taxon>
        <taxon>Planctomycetia</taxon>
        <taxon>Gemmatales</taxon>
        <taxon>Gemmataceae</taxon>
        <taxon>Gemmata</taxon>
    </lineage>
</organism>
<keyword evidence="3" id="KW-1185">Reference proteome</keyword>
<gene>
    <name evidence="2" type="ORF">J8F10_27540</name>
</gene>
<dbReference type="PANTHER" id="PTHR46211:SF14">
    <property type="entry name" value="GLYCEROPHOSPHODIESTER PHOSPHODIESTERASE"/>
    <property type="match status" value="1"/>
</dbReference>
<proteinExistence type="predicted"/>
<dbReference type="CDD" id="cd08566">
    <property type="entry name" value="GDPD_AtGDE_like"/>
    <property type="match status" value="2"/>
</dbReference>
<name>A0ABS5BZ90_9BACT</name>
<feature type="domain" description="GP-PDE" evidence="1">
    <location>
        <begin position="44"/>
        <end position="276"/>
    </location>
</feature>
<dbReference type="PROSITE" id="PS51704">
    <property type="entry name" value="GP_PDE"/>
    <property type="match status" value="2"/>
</dbReference>
<comment type="caution">
    <text evidence="2">The sequence shown here is derived from an EMBL/GenBank/DDBJ whole genome shotgun (WGS) entry which is preliminary data.</text>
</comment>
<dbReference type="InterPro" id="IPR017946">
    <property type="entry name" value="PLC-like_Pdiesterase_TIM-brl"/>
</dbReference>
<dbReference type="Gene3D" id="3.20.20.190">
    <property type="entry name" value="Phosphatidylinositol (PI) phosphodiesterase"/>
    <property type="match status" value="2"/>
</dbReference>
<accession>A0ABS5BZ90</accession>
<feature type="domain" description="GP-PDE" evidence="1">
    <location>
        <begin position="286"/>
        <end position="515"/>
    </location>
</feature>
<dbReference type="EMBL" id="JAGKQQ010000001">
    <property type="protein sequence ID" value="MBP3959014.1"/>
    <property type="molecule type" value="Genomic_DNA"/>
</dbReference>
<dbReference type="SUPFAM" id="SSF51695">
    <property type="entry name" value="PLC-like phosphodiesterases"/>
    <property type="match status" value="2"/>
</dbReference>
<sequence length="520" mass="57070">MTVPLSRRSFLASSAALAVGALPVRAEQLKRFPFFEPVDPPRPVQVIAHRGVAALVPENTQFALEACASDYIEWAEIDVRLTKDGKHVICHDERLDRTTTGRGPVANLSLEEIQKLDAGSWIAPRFKDARVLSLAEALGIAKGKVNLYLDCKKIDPELLVKEIRAAKMEKQVVVYDTPATIAAVRKASNATVPTMTKYRPKDDFDTFVKDIAPTAVEIDADEVTAELCKKFHAAGIIVQAKVLGSEWDNRETWINMIATGADWLQTDNPAGVLTAAARKRITKWPVMVACHRGANRYAPENTLPAIKTAVALGADFVEIDIRTTKDGKFVLVHDSTVNRTTNGTGKVSDLTLEEVQKLDAGEWFGKPFAGTRVPTLAEGLAALGNKTGVYLDAKDISPEALLAAIKEYDLFERHVVYQSVAYCARLMKLDARVRAIPPLKAVADLEHVAEIKPYGVDANWRILSKEMIAACHEKGIKVFSDALGLNESVKQYRTAMSWGIDTIQTDHPLRVLRAVELASA</sequence>
<dbReference type="PROSITE" id="PS51318">
    <property type="entry name" value="TAT"/>
    <property type="match status" value="1"/>
</dbReference>
<dbReference type="RefSeq" id="WP_210659495.1">
    <property type="nucleotide sequence ID" value="NZ_JAGKQQ010000001.1"/>
</dbReference>
<dbReference type="InterPro" id="IPR006311">
    <property type="entry name" value="TAT_signal"/>
</dbReference>
<evidence type="ECO:0000313" key="2">
    <source>
        <dbReference type="EMBL" id="MBP3959014.1"/>
    </source>
</evidence>
<dbReference type="Proteomes" id="UP000676565">
    <property type="component" value="Unassembled WGS sequence"/>
</dbReference>
<dbReference type="Pfam" id="PF03009">
    <property type="entry name" value="GDPD"/>
    <property type="match status" value="2"/>
</dbReference>
<dbReference type="PANTHER" id="PTHR46211">
    <property type="entry name" value="GLYCEROPHOSPHORYL DIESTER PHOSPHODIESTERASE"/>
    <property type="match status" value="1"/>
</dbReference>
<dbReference type="InterPro" id="IPR030395">
    <property type="entry name" value="GP_PDE_dom"/>
</dbReference>
<evidence type="ECO:0000313" key="3">
    <source>
        <dbReference type="Proteomes" id="UP000676565"/>
    </source>
</evidence>
<reference evidence="2 3" key="1">
    <citation type="submission" date="2021-04" db="EMBL/GenBank/DDBJ databases">
        <authorList>
            <person name="Ivanova A."/>
        </authorList>
    </citation>
    <scope>NUCLEOTIDE SEQUENCE [LARGE SCALE GENOMIC DNA]</scope>
    <source>
        <strain evidence="2 3">G18</strain>
    </source>
</reference>